<reference evidence="2" key="2">
    <citation type="submission" date="2018-05" db="EMBL/GenBank/DDBJ databases">
        <title>OgluRS3 (Oryza glumaepatula Reference Sequence Version 3).</title>
        <authorList>
            <person name="Zhang J."/>
            <person name="Kudrna D."/>
            <person name="Lee S."/>
            <person name="Talag J."/>
            <person name="Welchert J."/>
            <person name="Wing R.A."/>
        </authorList>
    </citation>
    <scope>NUCLEOTIDE SEQUENCE [LARGE SCALE GENOMIC DNA]</scope>
</reference>
<name>A0A0E0BFR3_9ORYZ</name>
<feature type="region of interest" description="Disordered" evidence="1">
    <location>
        <begin position="41"/>
        <end position="83"/>
    </location>
</feature>
<sequence>MAAATGYGDAPTADDLVAYDQLLGLRHTRHMAEVFAVRLPDSAGRRPAAPSASAAATTATTSSTAAAVRTTPPTHRPATPMGWGHLNRCLRELLA</sequence>
<organism evidence="2">
    <name type="scientific">Oryza glumipatula</name>
    <dbReference type="NCBI Taxonomy" id="40148"/>
    <lineage>
        <taxon>Eukaryota</taxon>
        <taxon>Viridiplantae</taxon>
        <taxon>Streptophyta</taxon>
        <taxon>Embryophyta</taxon>
        <taxon>Tracheophyta</taxon>
        <taxon>Spermatophyta</taxon>
        <taxon>Magnoliopsida</taxon>
        <taxon>Liliopsida</taxon>
        <taxon>Poales</taxon>
        <taxon>Poaceae</taxon>
        <taxon>BOP clade</taxon>
        <taxon>Oryzoideae</taxon>
        <taxon>Oryzeae</taxon>
        <taxon>Oryzinae</taxon>
        <taxon>Oryza</taxon>
    </lineage>
</organism>
<dbReference type="AlphaFoldDB" id="A0A0E0BFR3"/>
<dbReference type="Gramene" id="OGLUM11G03900.1">
    <property type="protein sequence ID" value="OGLUM11G03900.1"/>
    <property type="gene ID" value="OGLUM11G03900"/>
</dbReference>
<evidence type="ECO:0000313" key="3">
    <source>
        <dbReference type="Proteomes" id="UP000026961"/>
    </source>
</evidence>
<feature type="compositionally biased region" description="Low complexity" evidence="1">
    <location>
        <begin position="45"/>
        <end position="80"/>
    </location>
</feature>
<dbReference type="EnsemblPlants" id="OGLUM11G03900.1">
    <property type="protein sequence ID" value="OGLUM11G03900.1"/>
    <property type="gene ID" value="OGLUM11G03900"/>
</dbReference>
<accession>A0A0E0BFR3</accession>
<evidence type="ECO:0000256" key="1">
    <source>
        <dbReference type="SAM" id="MobiDB-lite"/>
    </source>
</evidence>
<dbReference type="STRING" id="40148.A0A0E0BFR3"/>
<dbReference type="HOGENOM" id="CLU_167168_0_0_1"/>
<reference evidence="2" key="1">
    <citation type="submission" date="2015-04" db="UniProtKB">
        <authorList>
            <consortium name="EnsemblPlants"/>
        </authorList>
    </citation>
    <scope>IDENTIFICATION</scope>
</reference>
<evidence type="ECO:0000313" key="2">
    <source>
        <dbReference type="EnsemblPlants" id="OGLUM11G03900.1"/>
    </source>
</evidence>
<keyword evidence="3" id="KW-1185">Reference proteome</keyword>
<proteinExistence type="predicted"/>
<dbReference type="Proteomes" id="UP000026961">
    <property type="component" value="Chromosome 11"/>
</dbReference>
<protein>
    <submittedName>
        <fullName evidence="2">Uncharacterized protein</fullName>
    </submittedName>
</protein>